<protein>
    <submittedName>
        <fullName evidence="2">Uncharacterized protein</fullName>
    </submittedName>
</protein>
<accession>A0AAE0G618</accession>
<dbReference type="AlphaFoldDB" id="A0AAE0G618"/>
<comment type="caution">
    <text evidence="2">The sequence shown here is derived from an EMBL/GenBank/DDBJ whole genome shotgun (WGS) entry which is preliminary data.</text>
</comment>
<keyword evidence="3" id="KW-1185">Reference proteome</keyword>
<feature type="compositionally biased region" description="Basic and acidic residues" evidence="1">
    <location>
        <begin position="801"/>
        <end position="815"/>
    </location>
</feature>
<evidence type="ECO:0000313" key="3">
    <source>
        <dbReference type="Proteomes" id="UP001190700"/>
    </source>
</evidence>
<gene>
    <name evidence="2" type="ORF">CYMTET_19497</name>
</gene>
<feature type="compositionally biased region" description="Polar residues" evidence="1">
    <location>
        <begin position="698"/>
        <end position="707"/>
    </location>
</feature>
<feature type="compositionally biased region" description="Basic and acidic residues" evidence="1">
    <location>
        <begin position="433"/>
        <end position="446"/>
    </location>
</feature>
<proteinExistence type="predicted"/>
<feature type="region of interest" description="Disordered" evidence="1">
    <location>
        <begin position="801"/>
        <end position="834"/>
    </location>
</feature>
<feature type="region of interest" description="Disordered" evidence="1">
    <location>
        <begin position="1"/>
        <end position="37"/>
    </location>
</feature>
<feature type="compositionally biased region" description="Low complexity" evidence="1">
    <location>
        <begin position="685"/>
        <end position="697"/>
    </location>
</feature>
<dbReference type="Proteomes" id="UP001190700">
    <property type="component" value="Unassembled WGS sequence"/>
</dbReference>
<feature type="region of interest" description="Disordered" evidence="1">
    <location>
        <begin position="401"/>
        <end position="450"/>
    </location>
</feature>
<feature type="compositionally biased region" description="Basic and acidic residues" evidence="1">
    <location>
        <begin position="1"/>
        <end position="14"/>
    </location>
</feature>
<feature type="compositionally biased region" description="Basic residues" evidence="1">
    <location>
        <begin position="213"/>
        <end position="226"/>
    </location>
</feature>
<feature type="compositionally biased region" description="Basic and acidic residues" evidence="1">
    <location>
        <begin position="411"/>
        <end position="421"/>
    </location>
</feature>
<sequence>MDLRVLHECSDAHDLSSPSPGGESTSESKDFPDIDTVNVEPHAEGIPARSSAPRPTVKFSTPQIHFDGVGQTLRCAMLSSVTQGAASSPSKRKDTRVIRETLSEILDDEQRRMPYGDLDTQIRRVLATHPRTQQVQQILHTLKSKNLVGQKHHPQERSNPHASISDRGPLTPPVEPNPAMCSSPRQERGRLVGSTVKDPDSAQDQQPAAERVKGRRSQPRPRVLRQRSKELPPLPRAIRDQPPLVATAPVVVVDNEVQTVVAALADLEFKDGHGGTDAQQVLQSAALQVQHMLDEQLQREQRESLQTQEKALASAVPIISVVQTGMFDDVNLSPWEEEDLTHPTMLQDHNEMCQYANHNAVHQVDIAIPSVQHTSESLDLSQSNAKVRLWLEPMNDVYVTQQATPPPVPRQDAEEALRSPKDIGGNGQLVVEKPPRSRGSEEDARSQLRIPSNVIQELTVVLDGTFRQSSQAKSRPPPPISPDVLCGKDDDVESFHSTQHSPPGTPHIATPPCTPIDRPDSATPPLFSPFFFPSSKSFAVPPVPPCTPCPADPSPGRSTPVPPLSLPLPGYFSRCGGTLLDGVPSRGQLKGELAKGELADIPWGTSSMLYGRRQQKHREQASLLPDSHTHLPVESTARPAEGGASTPGSTKDAKEGDHQHLLKSPVAPLQPPGPRFPTLSCGSYTARTPVTTTTPARSGSQTARPTSTAEVIKQLRCPRYQAGAVVPAPAQGKRFFHTRSRTLPGVQIMSDNELRPTQLLIMPLSQVPQESNKHVQRSAPEADFRRGGGMWWALRERVPNPGEDLRASSARHSDMARGASLGRASGQVDSRDDVPLVQPGLDIVEGKRWRLRPAQNIAEEKRIYRRRGSR</sequence>
<reference evidence="2 3" key="1">
    <citation type="journal article" date="2015" name="Genome Biol. Evol.">
        <title>Comparative Genomics of a Bacterivorous Green Alga Reveals Evolutionary Causalities and Consequences of Phago-Mixotrophic Mode of Nutrition.</title>
        <authorList>
            <person name="Burns J.A."/>
            <person name="Paasch A."/>
            <person name="Narechania A."/>
            <person name="Kim E."/>
        </authorList>
    </citation>
    <scope>NUCLEOTIDE SEQUENCE [LARGE SCALE GENOMIC DNA]</scope>
    <source>
        <strain evidence="2 3">PLY_AMNH</strain>
    </source>
</reference>
<name>A0AAE0G618_9CHLO</name>
<feature type="compositionally biased region" description="Low complexity" evidence="1">
    <location>
        <begin position="16"/>
        <end position="25"/>
    </location>
</feature>
<dbReference type="EMBL" id="LGRX02009107">
    <property type="protein sequence ID" value="KAK3272188.1"/>
    <property type="molecule type" value="Genomic_DNA"/>
</dbReference>
<feature type="region of interest" description="Disordered" evidence="1">
    <location>
        <begin position="467"/>
        <end position="520"/>
    </location>
</feature>
<feature type="region of interest" description="Disordered" evidence="1">
    <location>
        <begin position="148"/>
        <end position="238"/>
    </location>
</feature>
<feature type="region of interest" description="Disordered" evidence="1">
    <location>
        <begin position="612"/>
        <end position="707"/>
    </location>
</feature>
<evidence type="ECO:0000313" key="2">
    <source>
        <dbReference type="EMBL" id="KAK3272188.1"/>
    </source>
</evidence>
<feature type="compositionally biased region" description="Basic and acidic residues" evidence="1">
    <location>
        <begin position="651"/>
        <end position="660"/>
    </location>
</feature>
<organism evidence="2 3">
    <name type="scientific">Cymbomonas tetramitiformis</name>
    <dbReference type="NCBI Taxonomy" id="36881"/>
    <lineage>
        <taxon>Eukaryota</taxon>
        <taxon>Viridiplantae</taxon>
        <taxon>Chlorophyta</taxon>
        <taxon>Pyramimonadophyceae</taxon>
        <taxon>Pyramimonadales</taxon>
        <taxon>Pyramimonadaceae</taxon>
        <taxon>Cymbomonas</taxon>
    </lineage>
</organism>
<evidence type="ECO:0000256" key="1">
    <source>
        <dbReference type="SAM" id="MobiDB-lite"/>
    </source>
</evidence>